<reference evidence="1 2" key="1">
    <citation type="submission" date="2019-12" db="EMBL/GenBank/DDBJ databases">
        <authorList>
            <person name="Wolfe R."/>
            <person name="Danczak R."/>
            <person name="Wilkins M."/>
        </authorList>
    </citation>
    <scope>NUCLEOTIDE SEQUENCE [LARGE SCALE GENOMIC DNA]</scope>
    <source>
        <strain evidence="1">X2_MaxBin.013</strain>
    </source>
</reference>
<gene>
    <name evidence="1" type="ORF">FD145_1413</name>
</gene>
<proteinExistence type="predicted"/>
<protein>
    <submittedName>
        <fullName evidence="1">Uncharacterized protein</fullName>
    </submittedName>
</protein>
<comment type="caution">
    <text evidence="1">The sequence shown here is derived from an EMBL/GenBank/DDBJ whole genome shotgun (WGS) entry which is preliminary data.</text>
</comment>
<dbReference type="EMBL" id="WPAF01000033">
    <property type="protein sequence ID" value="KAF0133155.1"/>
    <property type="molecule type" value="Genomic_DNA"/>
</dbReference>
<evidence type="ECO:0000313" key="1">
    <source>
        <dbReference type="EMBL" id="KAF0133155.1"/>
    </source>
</evidence>
<dbReference type="Proteomes" id="UP000488506">
    <property type="component" value="Unassembled WGS sequence"/>
</dbReference>
<name>A0A833KZW8_UNCSA</name>
<organism evidence="1 2">
    <name type="scientific">Candidatus Saganbacteria bacterium</name>
    <dbReference type="NCBI Taxonomy" id="2575572"/>
    <lineage>
        <taxon>Bacteria</taxon>
        <taxon>Bacillati</taxon>
        <taxon>Saganbacteria</taxon>
    </lineage>
</organism>
<sequence>MGIKVIRGKNYGSHNLCWEMNRTPPRLRIFRERKHLFRPSRLISFESSYYNKRFTVSELVGMGDSRNYSKMLIDAFNSRRISLKTLAGILKNPRVSEKKRQAVVFDFQMFKVPYLLSLHEYMGNYGENTISIAEKLEIRSAGISKLIEKCVSNGLFQFKEFILRLYQLVSAPQFSIIEDQRNREIAQRILKILFVVHTATSEPTRANEKTIKDILTLLEKINANKHDNHKIRFMADSLMPSYLVVYNSGYVQITDYADETVEKIDQRRIENYERIKKVLTRIGFGRIKLEESTCHFPGTRRLSVISRGLVLSILRHPIDTQSSDAKENESIASPSNISEQLERIVEQVGQSGLVLVVNPNGLGPGGHVNLKPGESLNFLFSLRKPRG</sequence>
<accession>A0A833KZW8</accession>
<dbReference type="AlphaFoldDB" id="A0A833KZW8"/>
<evidence type="ECO:0000313" key="2">
    <source>
        <dbReference type="Proteomes" id="UP000488506"/>
    </source>
</evidence>